<dbReference type="Gene3D" id="1.10.150.240">
    <property type="entry name" value="Putative phosphatase, domain 2"/>
    <property type="match status" value="1"/>
</dbReference>
<dbReference type="GO" id="GO:0006281">
    <property type="term" value="P:DNA repair"/>
    <property type="evidence" value="ECO:0007669"/>
    <property type="project" value="TreeGrafter"/>
</dbReference>
<reference evidence="1 2" key="1">
    <citation type="submission" date="2020-07" db="EMBL/GenBank/DDBJ databases">
        <title>Taxonomic revisions and descriptions of new bacterial species based on genomic comparisons in the high-G+C-content subgroup of the family Alcaligenaceae.</title>
        <authorList>
            <person name="Szabo A."/>
            <person name="Felfoldi T."/>
        </authorList>
    </citation>
    <scope>NUCLEOTIDE SEQUENCE [LARGE SCALE GENOMIC DNA]</scope>
    <source>
        <strain evidence="1 2">LMG 24012</strain>
    </source>
</reference>
<dbReference type="SFLD" id="SFLDG01135">
    <property type="entry name" value="C1.5.6:_HAD__Beta-PGM__Phospha"/>
    <property type="match status" value="1"/>
</dbReference>
<dbReference type="InterPro" id="IPR023214">
    <property type="entry name" value="HAD_sf"/>
</dbReference>
<dbReference type="GO" id="GO:0008967">
    <property type="term" value="F:phosphoglycolate phosphatase activity"/>
    <property type="evidence" value="ECO:0007669"/>
    <property type="project" value="TreeGrafter"/>
</dbReference>
<dbReference type="EMBL" id="JACCEM010000013">
    <property type="protein sequence ID" value="NYT51598.1"/>
    <property type="molecule type" value="Genomic_DNA"/>
</dbReference>
<dbReference type="InterPro" id="IPR036412">
    <property type="entry name" value="HAD-like_sf"/>
</dbReference>
<dbReference type="AlphaFoldDB" id="A0A853G2N1"/>
<dbReference type="InterPro" id="IPR023198">
    <property type="entry name" value="PGP-like_dom2"/>
</dbReference>
<keyword evidence="2" id="KW-1185">Reference proteome</keyword>
<evidence type="ECO:0000313" key="2">
    <source>
        <dbReference type="Proteomes" id="UP000559809"/>
    </source>
</evidence>
<dbReference type="SUPFAM" id="SSF56784">
    <property type="entry name" value="HAD-like"/>
    <property type="match status" value="1"/>
</dbReference>
<name>A0A853G2N1_9BURK</name>
<dbReference type="Gene3D" id="3.40.50.1000">
    <property type="entry name" value="HAD superfamily/HAD-like"/>
    <property type="match status" value="1"/>
</dbReference>
<dbReference type="GO" id="GO:0005829">
    <property type="term" value="C:cytosol"/>
    <property type="evidence" value="ECO:0007669"/>
    <property type="project" value="TreeGrafter"/>
</dbReference>
<dbReference type="InterPro" id="IPR050155">
    <property type="entry name" value="HAD-like_hydrolase_sf"/>
</dbReference>
<protein>
    <submittedName>
        <fullName evidence="1">HAD-IA family hydrolase</fullName>
    </submittedName>
</protein>
<dbReference type="SFLD" id="SFLDS00003">
    <property type="entry name" value="Haloacid_Dehalogenase"/>
    <property type="match status" value="1"/>
</dbReference>
<comment type="caution">
    <text evidence="1">The sequence shown here is derived from an EMBL/GenBank/DDBJ whole genome shotgun (WGS) entry which is preliminary data.</text>
</comment>
<gene>
    <name evidence="1" type="ORF">H0A72_19985</name>
</gene>
<accession>A0A853G2N1</accession>
<dbReference type="PANTHER" id="PTHR43434:SF24">
    <property type="entry name" value="HYDROLASE-RELATED"/>
    <property type="match status" value="1"/>
</dbReference>
<organism evidence="1 2">
    <name type="scientific">Parapusillimonas granuli</name>
    <dbReference type="NCBI Taxonomy" id="380911"/>
    <lineage>
        <taxon>Bacteria</taxon>
        <taxon>Pseudomonadati</taxon>
        <taxon>Pseudomonadota</taxon>
        <taxon>Betaproteobacteria</taxon>
        <taxon>Burkholderiales</taxon>
        <taxon>Alcaligenaceae</taxon>
        <taxon>Parapusillimonas</taxon>
    </lineage>
</organism>
<dbReference type="Pfam" id="PF13419">
    <property type="entry name" value="HAD_2"/>
    <property type="match status" value="1"/>
</dbReference>
<keyword evidence="1" id="KW-0378">Hydrolase</keyword>
<evidence type="ECO:0000313" key="1">
    <source>
        <dbReference type="EMBL" id="NYT51598.1"/>
    </source>
</evidence>
<dbReference type="PANTHER" id="PTHR43434">
    <property type="entry name" value="PHOSPHOGLYCOLATE PHOSPHATASE"/>
    <property type="match status" value="1"/>
</dbReference>
<dbReference type="Proteomes" id="UP000559809">
    <property type="component" value="Unassembled WGS sequence"/>
</dbReference>
<dbReference type="SFLD" id="SFLDG01129">
    <property type="entry name" value="C1.5:_HAD__Beta-PGM__Phosphata"/>
    <property type="match status" value="1"/>
</dbReference>
<proteinExistence type="predicted"/>
<sequence>MPENTRLPGATPVKRYKAVIFDWDGTVMDSTHSIVEAIQGACADVGLPVPPADEASWVIGLSLESALYRCVPTLTAEQLPLFLERYRFHFLRRDPHLKLFDGILDLLGALQARDVTLGVATGKSRVGLDRALGNLQLGGYFHATRCADESFSKPHPGMLLELMDELDLEPHRVLMVGDTSHDVQMAAAAGVDSMAVTYGAHQKSILLKAEPTVMVSSVREMQSWLLERV</sequence>
<dbReference type="InterPro" id="IPR006439">
    <property type="entry name" value="HAD-SF_hydro_IA"/>
</dbReference>
<dbReference type="NCBIfam" id="TIGR01549">
    <property type="entry name" value="HAD-SF-IA-v1"/>
    <property type="match status" value="1"/>
</dbReference>
<dbReference type="InterPro" id="IPR041492">
    <property type="entry name" value="HAD_2"/>
</dbReference>